<organism evidence="1 2">
    <name type="scientific">Deminuibacter soli</name>
    <dbReference type="NCBI Taxonomy" id="2291815"/>
    <lineage>
        <taxon>Bacteria</taxon>
        <taxon>Pseudomonadati</taxon>
        <taxon>Bacteroidota</taxon>
        <taxon>Chitinophagia</taxon>
        <taxon>Chitinophagales</taxon>
        <taxon>Chitinophagaceae</taxon>
        <taxon>Deminuibacter</taxon>
    </lineage>
</organism>
<name>A0A3E1NQ31_9BACT</name>
<protein>
    <submittedName>
        <fullName evidence="1">Uncharacterized protein</fullName>
    </submittedName>
</protein>
<dbReference type="Proteomes" id="UP000261284">
    <property type="component" value="Unassembled WGS sequence"/>
</dbReference>
<accession>A0A3E1NQ31</accession>
<dbReference type="EMBL" id="QTJU01000001">
    <property type="protein sequence ID" value="RFM30036.1"/>
    <property type="molecule type" value="Genomic_DNA"/>
</dbReference>
<comment type="caution">
    <text evidence="1">The sequence shown here is derived from an EMBL/GenBank/DDBJ whole genome shotgun (WGS) entry which is preliminary data.</text>
</comment>
<gene>
    <name evidence="1" type="ORF">DXN05_03430</name>
</gene>
<sequence length="137" mass="15683">MNRQQQIEFGQQLNDELEKHFMSWTPELSEWYGFAKEALCKASIQQLQVPADKYEQLFETIPQGINLNVVMVLANNLDARTPADFHISPQQFAHLVKLNAAIGAQWEAQVAPVRDQLIKRFKIMQNKPGIHLIQGEA</sequence>
<proteinExistence type="predicted"/>
<dbReference type="AlphaFoldDB" id="A0A3E1NQ31"/>
<reference evidence="1 2" key="1">
    <citation type="submission" date="2018-08" db="EMBL/GenBank/DDBJ databases">
        <title>Chitinophagaceae sp. K23C18032701, a novel bacterium isolated from forest soil.</title>
        <authorList>
            <person name="Wang C."/>
        </authorList>
    </citation>
    <scope>NUCLEOTIDE SEQUENCE [LARGE SCALE GENOMIC DNA]</scope>
    <source>
        <strain evidence="1 2">K23C18032701</strain>
    </source>
</reference>
<evidence type="ECO:0000313" key="1">
    <source>
        <dbReference type="EMBL" id="RFM30036.1"/>
    </source>
</evidence>
<keyword evidence="2" id="KW-1185">Reference proteome</keyword>
<evidence type="ECO:0000313" key="2">
    <source>
        <dbReference type="Proteomes" id="UP000261284"/>
    </source>
</evidence>